<evidence type="ECO:0000313" key="2">
    <source>
        <dbReference type="Proteomes" id="UP001151760"/>
    </source>
</evidence>
<gene>
    <name evidence="1" type="ORF">Tco_1124385</name>
</gene>
<comment type="caution">
    <text evidence="1">The sequence shown here is derived from an EMBL/GenBank/DDBJ whole genome shotgun (WGS) entry which is preliminary data.</text>
</comment>
<name>A0ABQ5J7P5_9ASTR</name>
<reference evidence="1" key="2">
    <citation type="submission" date="2022-01" db="EMBL/GenBank/DDBJ databases">
        <authorList>
            <person name="Yamashiro T."/>
            <person name="Shiraishi A."/>
            <person name="Satake H."/>
            <person name="Nakayama K."/>
        </authorList>
    </citation>
    <scope>NUCLEOTIDE SEQUENCE</scope>
</reference>
<accession>A0ABQ5J7P5</accession>
<organism evidence="1 2">
    <name type="scientific">Tanacetum coccineum</name>
    <dbReference type="NCBI Taxonomy" id="301880"/>
    <lineage>
        <taxon>Eukaryota</taxon>
        <taxon>Viridiplantae</taxon>
        <taxon>Streptophyta</taxon>
        <taxon>Embryophyta</taxon>
        <taxon>Tracheophyta</taxon>
        <taxon>Spermatophyta</taxon>
        <taxon>Magnoliopsida</taxon>
        <taxon>eudicotyledons</taxon>
        <taxon>Gunneridae</taxon>
        <taxon>Pentapetalae</taxon>
        <taxon>asterids</taxon>
        <taxon>campanulids</taxon>
        <taxon>Asterales</taxon>
        <taxon>Asteraceae</taxon>
        <taxon>Asteroideae</taxon>
        <taxon>Anthemideae</taxon>
        <taxon>Anthemidinae</taxon>
        <taxon>Tanacetum</taxon>
    </lineage>
</organism>
<reference evidence="1" key="1">
    <citation type="journal article" date="2022" name="Int. J. Mol. Sci.">
        <title>Draft Genome of Tanacetum Coccineum: Genomic Comparison of Closely Related Tanacetum-Family Plants.</title>
        <authorList>
            <person name="Yamashiro T."/>
            <person name="Shiraishi A."/>
            <person name="Nakayama K."/>
            <person name="Satake H."/>
        </authorList>
    </citation>
    <scope>NUCLEOTIDE SEQUENCE</scope>
</reference>
<keyword evidence="2" id="KW-1185">Reference proteome</keyword>
<dbReference type="EMBL" id="BQNB010021588">
    <property type="protein sequence ID" value="GJU07955.1"/>
    <property type="molecule type" value="Genomic_DNA"/>
</dbReference>
<protein>
    <submittedName>
        <fullName evidence="1">Uncharacterized protein</fullName>
    </submittedName>
</protein>
<dbReference type="Proteomes" id="UP001151760">
    <property type="component" value="Unassembled WGS sequence"/>
</dbReference>
<sequence length="110" mass="12024">MLQIPKSLKGGNQIKLTLSLHNLNHPQLDEEDFPADNEDGLGVLVLRKAARHLSNKSSSQALWAQEGLGGYDFGSNDLEENRSNDAFDGTLLFSSSNSSDNEYKSVLTMA</sequence>
<evidence type="ECO:0000313" key="1">
    <source>
        <dbReference type="EMBL" id="GJU07955.1"/>
    </source>
</evidence>
<proteinExistence type="predicted"/>